<dbReference type="NCBIfam" id="TIGR01469">
    <property type="entry name" value="cobA_cysG_Cterm"/>
    <property type="match status" value="1"/>
</dbReference>
<dbReference type="GO" id="GO:0009236">
    <property type="term" value="P:cobalamin biosynthetic process"/>
    <property type="evidence" value="ECO:0007669"/>
    <property type="project" value="UniProtKB-KW"/>
</dbReference>
<evidence type="ECO:0000259" key="17">
    <source>
        <dbReference type="Pfam" id="PF14824"/>
    </source>
</evidence>
<feature type="active site" description="Proton donor" evidence="14">
    <location>
        <position position="263"/>
    </location>
</feature>
<feature type="domain" description="Siroheme synthase central" evidence="17">
    <location>
        <begin position="119"/>
        <end position="145"/>
    </location>
</feature>
<dbReference type="PIRSF" id="PIRSF036426">
    <property type="entry name" value="Sirohaem_synth"/>
    <property type="match status" value="1"/>
</dbReference>
<dbReference type="SUPFAM" id="SSF51735">
    <property type="entry name" value="NAD(P)-binding Rossmann-fold domains"/>
    <property type="match status" value="1"/>
</dbReference>
<sequence length="454" mass="48718">MSLLPIFLKLEGRPVLVVGAGAVALDKIGSLLKVGARLRVVAPEARAEVRALASDSVIEWVQRGFEPADLDGHELVIAATDQADVNAAVYRNAGERGIFCNSVDDIPNCDFFFGSVVARGELQIAISTAGESPSLAQRLRREIDAQLPQDLGPWLEQIGELRREILATHPRTEERRLLLHELAHRPLCDSPTCSTRLMAKPAKAPSDQAAQVYLVGAGPGDPDLLTVRAVRLVQSAEVVLHDDLVPQAILDLAPNAEIVNVGKRCGVKRITQEEINALMIDYARGGRVVVRLKSGDPLIFGRAAEEMDALRDARIRFEVVPGITSALAAAASIPASLTDRHAASNVIFSTGHHAQSHNDAALPSIEDATRVVYMPGRDLTLLAEEWLTEGLPADFPCVLVSRAAQPDQQVWHTTLWHLGSAPAMQAPSLLLAGWAVGKLPASALKGTIEDALPA</sequence>
<evidence type="ECO:0000256" key="12">
    <source>
        <dbReference type="ARBA" id="ARBA00025705"/>
    </source>
</evidence>
<evidence type="ECO:0000256" key="2">
    <source>
        <dbReference type="ARBA" id="ARBA00005879"/>
    </source>
</evidence>
<keyword evidence="8" id="KW-0520">NAD</keyword>
<dbReference type="SUPFAM" id="SSF75615">
    <property type="entry name" value="Siroheme synthase middle domains-like"/>
    <property type="match status" value="1"/>
</dbReference>
<dbReference type="InterPro" id="IPR006367">
    <property type="entry name" value="Sirohaem_synthase_N"/>
</dbReference>
<dbReference type="GO" id="GO:0043115">
    <property type="term" value="F:precorrin-2 dehydrogenase activity"/>
    <property type="evidence" value="ECO:0007669"/>
    <property type="project" value="UniProtKB-EC"/>
</dbReference>
<dbReference type="EMBL" id="CP093313">
    <property type="protein sequence ID" value="UWZ84233.1"/>
    <property type="molecule type" value="Genomic_DNA"/>
</dbReference>
<dbReference type="NCBIfam" id="TIGR01470">
    <property type="entry name" value="cysG_Nterm"/>
    <property type="match status" value="1"/>
</dbReference>
<dbReference type="NCBIfam" id="NF004790">
    <property type="entry name" value="PRK06136.1"/>
    <property type="match status" value="1"/>
</dbReference>
<evidence type="ECO:0000256" key="7">
    <source>
        <dbReference type="ARBA" id="ARBA00023002"/>
    </source>
</evidence>
<dbReference type="GO" id="GO:0032259">
    <property type="term" value="P:methylation"/>
    <property type="evidence" value="ECO:0007669"/>
    <property type="project" value="UniProtKB-KW"/>
</dbReference>
<evidence type="ECO:0000256" key="11">
    <source>
        <dbReference type="ARBA" id="ARBA00023268"/>
    </source>
</evidence>
<dbReference type="PANTHER" id="PTHR45790">
    <property type="entry name" value="SIROHEME SYNTHASE-RELATED"/>
    <property type="match status" value="1"/>
</dbReference>
<gene>
    <name evidence="18" type="primary">cysG</name>
    <name evidence="18" type="ORF">MOP44_27260</name>
</gene>
<evidence type="ECO:0000256" key="4">
    <source>
        <dbReference type="ARBA" id="ARBA00022603"/>
    </source>
</evidence>
<organism evidence="18 19">
    <name type="scientific">Occallatibacter riparius</name>
    <dbReference type="NCBI Taxonomy" id="1002689"/>
    <lineage>
        <taxon>Bacteria</taxon>
        <taxon>Pseudomonadati</taxon>
        <taxon>Acidobacteriota</taxon>
        <taxon>Terriglobia</taxon>
        <taxon>Terriglobales</taxon>
        <taxon>Acidobacteriaceae</taxon>
        <taxon>Occallatibacter</taxon>
    </lineage>
</organism>
<proteinExistence type="inferred from homology"/>
<dbReference type="PANTHER" id="PTHR45790:SF3">
    <property type="entry name" value="S-ADENOSYL-L-METHIONINE-DEPENDENT UROPORPHYRINOGEN III METHYLTRANSFERASE, CHLOROPLASTIC"/>
    <property type="match status" value="1"/>
</dbReference>
<dbReference type="InterPro" id="IPR000878">
    <property type="entry name" value="4pyrrol_Mease"/>
</dbReference>
<dbReference type="PROSITE" id="PS00840">
    <property type="entry name" value="SUMT_2"/>
    <property type="match status" value="1"/>
</dbReference>
<dbReference type="FunFam" id="3.40.1010.10:FF:000001">
    <property type="entry name" value="Siroheme synthase"/>
    <property type="match status" value="1"/>
</dbReference>
<reference evidence="18" key="1">
    <citation type="submission" date="2021-04" db="EMBL/GenBank/DDBJ databases">
        <title>Phylogenetic analysis of Acidobacteriaceae.</title>
        <authorList>
            <person name="Qiu L."/>
            <person name="Zhang Q."/>
        </authorList>
    </citation>
    <scope>NUCLEOTIDE SEQUENCE</scope>
    <source>
        <strain evidence="18">DSM 25168</strain>
    </source>
</reference>
<comment type="catalytic activity">
    <reaction evidence="13">
        <text>precorrin-2 + NAD(+) = sirohydrochlorin + NADH + 2 H(+)</text>
        <dbReference type="Rhea" id="RHEA:15613"/>
        <dbReference type="ChEBI" id="CHEBI:15378"/>
        <dbReference type="ChEBI" id="CHEBI:57540"/>
        <dbReference type="ChEBI" id="CHEBI:57945"/>
        <dbReference type="ChEBI" id="CHEBI:58351"/>
        <dbReference type="ChEBI" id="CHEBI:58827"/>
        <dbReference type="EC" id="1.3.1.76"/>
    </reaction>
</comment>
<keyword evidence="19" id="KW-1185">Reference proteome</keyword>
<dbReference type="GO" id="GO:0004851">
    <property type="term" value="F:uroporphyrin-III C-methyltransferase activity"/>
    <property type="evidence" value="ECO:0007669"/>
    <property type="project" value="UniProtKB-EC"/>
</dbReference>
<evidence type="ECO:0000256" key="14">
    <source>
        <dbReference type="PIRSR" id="PIRSR036426-1"/>
    </source>
</evidence>
<dbReference type="GO" id="GO:0051287">
    <property type="term" value="F:NAD binding"/>
    <property type="evidence" value="ECO:0007669"/>
    <property type="project" value="InterPro"/>
</dbReference>
<keyword evidence="10" id="KW-0627">Porphyrin biosynthesis</keyword>
<keyword evidence="9 18" id="KW-0456">Lyase</keyword>
<keyword evidence="7 18" id="KW-0560">Oxidoreductase</keyword>
<dbReference type="InterPro" id="IPR050161">
    <property type="entry name" value="Siro_Cobalamin_biosynth"/>
</dbReference>
<evidence type="ECO:0000256" key="1">
    <source>
        <dbReference type="ARBA" id="ARBA00005010"/>
    </source>
</evidence>
<keyword evidence="4 15" id="KW-0489">Methyltransferase</keyword>
<comment type="pathway">
    <text evidence="12">Porphyrin-containing compound metabolism; siroheme biosynthesis; precorrin-2 from uroporphyrinogen III: step 1/1.</text>
</comment>
<dbReference type="InterPro" id="IPR003043">
    <property type="entry name" value="Uropor_MeTrfase_CS"/>
</dbReference>
<dbReference type="SUPFAM" id="SSF53790">
    <property type="entry name" value="Tetrapyrrole methylase"/>
    <property type="match status" value="1"/>
</dbReference>
<evidence type="ECO:0000256" key="13">
    <source>
        <dbReference type="ARBA" id="ARBA00047561"/>
    </source>
</evidence>
<name>A0A9J7BNY4_9BACT</name>
<evidence type="ECO:0000256" key="9">
    <source>
        <dbReference type="ARBA" id="ARBA00023239"/>
    </source>
</evidence>
<dbReference type="Pfam" id="PF00590">
    <property type="entry name" value="TP_methylase"/>
    <property type="match status" value="1"/>
</dbReference>
<accession>A0A9J7BNY4</accession>
<evidence type="ECO:0000259" key="16">
    <source>
        <dbReference type="Pfam" id="PF00590"/>
    </source>
</evidence>
<evidence type="ECO:0000313" key="19">
    <source>
        <dbReference type="Proteomes" id="UP001059380"/>
    </source>
</evidence>
<dbReference type="InterPro" id="IPR035996">
    <property type="entry name" value="4pyrrol_Methylase_sf"/>
</dbReference>
<evidence type="ECO:0000256" key="3">
    <source>
        <dbReference type="ARBA" id="ARBA00022573"/>
    </source>
</evidence>
<dbReference type="NCBIfam" id="NF007922">
    <property type="entry name" value="PRK10637.1"/>
    <property type="match status" value="1"/>
</dbReference>
<dbReference type="InterPro" id="IPR042518">
    <property type="entry name" value="SirC_C"/>
</dbReference>
<dbReference type="GO" id="GO:0019354">
    <property type="term" value="P:siroheme biosynthetic process"/>
    <property type="evidence" value="ECO:0007669"/>
    <property type="project" value="InterPro"/>
</dbReference>
<evidence type="ECO:0000256" key="6">
    <source>
        <dbReference type="ARBA" id="ARBA00022691"/>
    </source>
</evidence>
<feature type="active site" description="Proton acceptor" evidence="14">
    <location>
        <position position="242"/>
    </location>
</feature>
<dbReference type="Gene3D" id="1.10.8.610">
    <property type="entry name" value="SirC, precorrin-2 dehydrogenase, C-terminal helical domain-like"/>
    <property type="match status" value="1"/>
</dbReference>
<dbReference type="Proteomes" id="UP001059380">
    <property type="component" value="Chromosome"/>
</dbReference>
<dbReference type="KEGG" id="orp:MOP44_27260"/>
<dbReference type="EC" id="2.1.1.107" evidence="18"/>
<dbReference type="InterPro" id="IPR006366">
    <property type="entry name" value="CobA/CysG_C"/>
</dbReference>
<keyword evidence="5 15" id="KW-0808">Transferase</keyword>
<dbReference type="EC" id="4.99.1.4" evidence="18"/>
<evidence type="ECO:0000313" key="18">
    <source>
        <dbReference type="EMBL" id="UWZ84233.1"/>
    </source>
</evidence>
<evidence type="ECO:0000256" key="15">
    <source>
        <dbReference type="RuleBase" id="RU003960"/>
    </source>
</evidence>
<dbReference type="InterPro" id="IPR012409">
    <property type="entry name" value="Sirohaem_synth"/>
</dbReference>
<dbReference type="InterPro" id="IPR014777">
    <property type="entry name" value="4pyrrole_Mease_sub1"/>
</dbReference>
<dbReference type="Gene3D" id="3.30.950.10">
    <property type="entry name" value="Methyltransferase, Cobalt-precorrin-4 Transmethylase, Domain 2"/>
    <property type="match status" value="1"/>
</dbReference>
<dbReference type="PROSITE" id="PS00839">
    <property type="entry name" value="SUMT_1"/>
    <property type="match status" value="1"/>
</dbReference>
<dbReference type="InterPro" id="IPR036291">
    <property type="entry name" value="NAD(P)-bd_dom_sf"/>
</dbReference>
<dbReference type="InterPro" id="IPR014776">
    <property type="entry name" value="4pyrrole_Mease_sub2"/>
</dbReference>
<keyword evidence="3" id="KW-0169">Cobalamin biosynthesis</keyword>
<dbReference type="InterPro" id="IPR028281">
    <property type="entry name" value="Sirohaem_synthase_central"/>
</dbReference>
<dbReference type="EC" id="1.3.1.76" evidence="18"/>
<dbReference type="Gene3D" id="3.40.50.720">
    <property type="entry name" value="NAD(P)-binding Rossmann-like Domain"/>
    <property type="match status" value="1"/>
</dbReference>
<keyword evidence="6" id="KW-0949">S-adenosyl-L-methionine</keyword>
<evidence type="ECO:0000256" key="5">
    <source>
        <dbReference type="ARBA" id="ARBA00022679"/>
    </source>
</evidence>
<dbReference type="GO" id="GO:0051266">
    <property type="term" value="F:sirohydrochlorin ferrochelatase activity"/>
    <property type="evidence" value="ECO:0007669"/>
    <property type="project" value="UniProtKB-EC"/>
</dbReference>
<feature type="domain" description="Tetrapyrrole methylase" evidence="16">
    <location>
        <begin position="212"/>
        <end position="415"/>
    </location>
</feature>
<dbReference type="Pfam" id="PF14824">
    <property type="entry name" value="Sirohm_synth_M"/>
    <property type="match status" value="1"/>
</dbReference>
<keyword evidence="11" id="KW-0511">Multifunctional enzyme</keyword>
<comment type="pathway">
    <text evidence="1">Porphyrin-containing compound metabolism; siroheme biosynthesis; sirohydrochlorin from precorrin-2: step 1/1.</text>
</comment>
<dbReference type="AlphaFoldDB" id="A0A9J7BNY4"/>
<dbReference type="Pfam" id="PF13241">
    <property type="entry name" value="NAD_binding_7"/>
    <property type="match status" value="1"/>
</dbReference>
<protein>
    <submittedName>
        <fullName evidence="18">Siroheme synthase CysG</fullName>
        <ecNumber evidence="18">1.3.1.76</ecNumber>
        <ecNumber evidence="18">2.1.1.107</ecNumber>
        <ecNumber evidence="18">4.99.1.4</ecNumber>
    </submittedName>
</protein>
<dbReference type="CDD" id="cd11642">
    <property type="entry name" value="SUMT"/>
    <property type="match status" value="1"/>
</dbReference>
<comment type="similarity">
    <text evidence="2 15">Belongs to the precorrin methyltransferase family.</text>
</comment>
<dbReference type="Gene3D" id="3.40.1010.10">
    <property type="entry name" value="Cobalt-precorrin-4 Transmethylase, Domain 1"/>
    <property type="match status" value="1"/>
</dbReference>
<dbReference type="RefSeq" id="WP_260793737.1">
    <property type="nucleotide sequence ID" value="NZ_CP093313.1"/>
</dbReference>
<evidence type="ECO:0000256" key="8">
    <source>
        <dbReference type="ARBA" id="ARBA00023027"/>
    </source>
</evidence>
<evidence type="ECO:0000256" key="10">
    <source>
        <dbReference type="ARBA" id="ARBA00023244"/>
    </source>
</evidence>